<reference evidence="2" key="1">
    <citation type="submission" date="2022-07" db="EMBL/GenBank/DDBJ databases">
        <authorList>
            <consortium name="DAFM: The Division of Animal and Food Microbiology"/>
        </authorList>
    </citation>
    <scope>NUCLEOTIDE SEQUENCE</scope>
    <source>
        <strain evidence="2">19MO01SH01-2</strain>
    </source>
</reference>
<evidence type="ECO:0000313" key="3">
    <source>
        <dbReference type="Proteomes" id="UP001218208"/>
    </source>
</evidence>
<organism evidence="2 3">
    <name type="scientific">Stenotrophomonas maltophilia</name>
    <name type="common">Pseudomonas maltophilia</name>
    <name type="synonym">Xanthomonas maltophilia</name>
    <dbReference type="NCBI Taxonomy" id="40324"/>
    <lineage>
        <taxon>Bacteria</taxon>
        <taxon>Pseudomonadati</taxon>
        <taxon>Pseudomonadota</taxon>
        <taxon>Gammaproteobacteria</taxon>
        <taxon>Lysobacterales</taxon>
        <taxon>Lysobacteraceae</taxon>
        <taxon>Stenotrophomonas</taxon>
        <taxon>Stenotrophomonas maltophilia group</taxon>
    </lineage>
</organism>
<sequence length="82" mass="9303">MTRVTKVTPEMYARVFENHAEGALILEDLVRIFHRPAKLTGGIDAILNTYHREGSRAVVDYIVTQCNRANGVDTDERSDEQQ</sequence>
<name>A0AAI9BYP4_STEMA</name>
<comment type="caution">
    <text evidence="2">The sequence shown here is derived from an EMBL/GenBank/DDBJ whole genome shotgun (WGS) entry which is preliminary data.</text>
</comment>
<proteinExistence type="predicted"/>
<gene>
    <name evidence="2" type="ORF">QEG23_000255</name>
</gene>
<protein>
    <recommendedName>
        <fullName evidence="1">Bbp19-like phage domain-containing protein</fullName>
    </recommendedName>
</protein>
<feature type="domain" description="Bbp19-like phage" evidence="1">
    <location>
        <begin position="12"/>
        <end position="63"/>
    </location>
</feature>
<dbReference type="Proteomes" id="UP001218208">
    <property type="component" value="Unassembled WGS sequence"/>
</dbReference>
<dbReference type="InterPro" id="IPR057447">
    <property type="entry name" value="Bbp19-like_phage"/>
</dbReference>
<dbReference type="AlphaFoldDB" id="A0AAI9BYP4"/>
<evidence type="ECO:0000259" key="1">
    <source>
        <dbReference type="Pfam" id="PF25181"/>
    </source>
</evidence>
<dbReference type="EMBL" id="ABLOJW010000001">
    <property type="protein sequence ID" value="EKT4090785.1"/>
    <property type="molecule type" value="Genomic_DNA"/>
</dbReference>
<accession>A0AAI9BYP4</accession>
<dbReference type="Pfam" id="PF25181">
    <property type="entry name" value="Phage_Bbp19"/>
    <property type="match status" value="1"/>
</dbReference>
<evidence type="ECO:0000313" key="2">
    <source>
        <dbReference type="EMBL" id="EKT4090785.1"/>
    </source>
</evidence>